<comment type="caution">
    <text evidence="9">The sequence shown here is derived from an EMBL/GenBank/DDBJ whole genome shotgun (WGS) entry which is preliminary data.</text>
</comment>
<evidence type="ECO:0000256" key="7">
    <source>
        <dbReference type="SAM" id="MobiDB-lite"/>
    </source>
</evidence>
<feature type="domain" description="Protein kinase" evidence="8">
    <location>
        <begin position="39"/>
        <end position="206"/>
    </location>
</feature>
<evidence type="ECO:0000313" key="10">
    <source>
        <dbReference type="Proteomes" id="UP001187192"/>
    </source>
</evidence>
<dbReference type="Gene3D" id="1.10.510.10">
    <property type="entry name" value="Transferase(Phosphotransferase) domain 1"/>
    <property type="match status" value="1"/>
</dbReference>
<name>A0AA88DQ05_FICCA</name>
<evidence type="ECO:0000256" key="4">
    <source>
        <dbReference type="ARBA" id="ARBA00022741"/>
    </source>
</evidence>
<keyword evidence="10" id="KW-1185">Reference proteome</keyword>
<reference evidence="9" key="1">
    <citation type="submission" date="2023-07" db="EMBL/GenBank/DDBJ databases">
        <title>draft genome sequence of fig (Ficus carica).</title>
        <authorList>
            <person name="Takahashi T."/>
            <person name="Nishimura K."/>
        </authorList>
    </citation>
    <scope>NUCLEOTIDE SEQUENCE</scope>
</reference>
<dbReference type="GO" id="GO:0036498">
    <property type="term" value="P:IRE1-mediated unfolded protein response"/>
    <property type="evidence" value="ECO:0007669"/>
    <property type="project" value="TreeGrafter"/>
</dbReference>
<proteinExistence type="predicted"/>
<dbReference type="InterPro" id="IPR011009">
    <property type="entry name" value="Kinase-like_dom_sf"/>
</dbReference>
<dbReference type="Pfam" id="PF00069">
    <property type="entry name" value="Pkinase"/>
    <property type="match status" value="1"/>
</dbReference>
<evidence type="ECO:0000259" key="8">
    <source>
        <dbReference type="PROSITE" id="PS50011"/>
    </source>
</evidence>
<keyword evidence="6" id="KW-0067">ATP-binding</keyword>
<dbReference type="GO" id="GO:0004521">
    <property type="term" value="F:RNA endonuclease activity"/>
    <property type="evidence" value="ECO:0007669"/>
    <property type="project" value="InterPro"/>
</dbReference>
<keyword evidence="4" id="KW-0547">Nucleotide-binding</keyword>
<dbReference type="GO" id="GO:0005524">
    <property type="term" value="F:ATP binding"/>
    <property type="evidence" value="ECO:0007669"/>
    <property type="project" value="UniProtKB-KW"/>
</dbReference>
<keyword evidence="3" id="KW-0808">Transferase</keyword>
<keyword evidence="2" id="KW-0723">Serine/threonine-protein kinase</keyword>
<evidence type="ECO:0000313" key="9">
    <source>
        <dbReference type="EMBL" id="GMN59125.1"/>
    </source>
</evidence>
<dbReference type="InterPro" id="IPR000719">
    <property type="entry name" value="Prot_kinase_dom"/>
</dbReference>
<gene>
    <name evidence="9" type="ORF">TIFTF001_028222</name>
</gene>
<dbReference type="GO" id="GO:0004674">
    <property type="term" value="F:protein serine/threonine kinase activity"/>
    <property type="evidence" value="ECO:0007669"/>
    <property type="project" value="UniProtKB-KW"/>
</dbReference>
<dbReference type="PANTHER" id="PTHR13954">
    <property type="entry name" value="IRE1-RELATED"/>
    <property type="match status" value="1"/>
</dbReference>
<evidence type="ECO:0000256" key="3">
    <source>
        <dbReference type="ARBA" id="ARBA00022679"/>
    </source>
</evidence>
<evidence type="ECO:0000256" key="1">
    <source>
        <dbReference type="ARBA" id="ARBA00012513"/>
    </source>
</evidence>
<dbReference type="SUPFAM" id="SSF56112">
    <property type="entry name" value="Protein kinase-like (PK-like)"/>
    <property type="match status" value="1"/>
</dbReference>
<evidence type="ECO:0000256" key="6">
    <source>
        <dbReference type="ARBA" id="ARBA00022840"/>
    </source>
</evidence>
<keyword evidence="5" id="KW-0418">Kinase</keyword>
<dbReference type="GO" id="GO:0051082">
    <property type="term" value="F:unfolded protein binding"/>
    <property type="evidence" value="ECO:0007669"/>
    <property type="project" value="TreeGrafter"/>
</dbReference>
<dbReference type="PANTHER" id="PTHR13954:SF6">
    <property type="entry name" value="NON-SPECIFIC SERINE_THREONINE PROTEIN KINASE"/>
    <property type="match status" value="1"/>
</dbReference>
<dbReference type="Proteomes" id="UP001187192">
    <property type="component" value="Unassembled WGS sequence"/>
</dbReference>
<evidence type="ECO:0000256" key="2">
    <source>
        <dbReference type="ARBA" id="ARBA00022527"/>
    </source>
</evidence>
<dbReference type="InterPro" id="IPR045133">
    <property type="entry name" value="IRE1/2-like"/>
</dbReference>
<dbReference type="EC" id="2.7.11.1" evidence="1"/>
<dbReference type="PROSITE" id="PS50011">
    <property type="entry name" value="PROTEIN_KINASE_DOM"/>
    <property type="match status" value="1"/>
</dbReference>
<organism evidence="9 10">
    <name type="scientific">Ficus carica</name>
    <name type="common">Common fig</name>
    <dbReference type="NCBI Taxonomy" id="3494"/>
    <lineage>
        <taxon>Eukaryota</taxon>
        <taxon>Viridiplantae</taxon>
        <taxon>Streptophyta</taxon>
        <taxon>Embryophyta</taxon>
        <taxon>Tracheophyta</taxon>
        <taxon>Spermatophyta</taxon>
        <taxon>Magnoliopsida</taxon>
        <taxon>eudicotyledons</taxon>
        <taxon>Gunneridae</taxon>
        <taxon>Pentapetalae</taxon>
        <taxon>rosids</taxon>
        <taxon>fabids</taxon>
        <taxon>Rosales</taxon>
        <taxon>Moraceae</taxon>
        <taxon>Ficeae</taxon>
        <taxon>Ficus</taxon>
    </lineage>
</organism>
<dbReference type="EMBL" id="BTGU01000084">
    <property type="protein sequence ID" value="GMN59125.1"/>
    <property type="molecule type" value="Genomic_DNA"/>
</dbReference>
<dbReference type="GO" id="GO:1990604">
    <property type="term" value="C:IRE1-TRAF2-ASK1 complex"/>
    <property type="evidence" value="ECO:0007669"/>
    <property type="project" value="TreeGrafter"/>
</dbReference>
<feature type="region of interest" description="Disordered" evidence="7">
    <location>
        <begin position="1"/>
        <end position="24"/>
    </location>
</feature>
<dbReference type="AlphaFoldDB" id="A0AA88DQ05"/>
<evidence type="ECO:0000256" key="5">
    <source>
        <dbReference type="ARBA" id="ARBA00022777"/>
    </source>
</evidence>
<sequence>MAEVTLNQPALHPSVKEGSNSNSEVLSDENGWWVGEKLFVTPIEIGKSGNGTVVYEGSYEGSPVAVKRLLRSHLKGNYDEIELLRKSHHHQNIVRYYGHERDRDFLYLAMERCACNLDDLIQMSTEEKFVIVEKHDDDRSTMPMSQEDGLDKDESVLVKEEHIVDTMPEAVCQDDHLEKLKSILGDVKLWEESNGRPSPLLLKLMR</sequence>
<accession>A0AA88DQ05</accession>
<dbReference type="FunFam" id="3.30.200.20:FF:000077">
    <property type="entry name" value="Putative Serine/threonine-protein kinase/endoribonuclease IRE1"/>
    <property type="match status" value="1"/>
</dbReference>
<protein>
    <recommendedName>
        <fullName evidence="1">non-specific serine/threonine protein kinase</fullName>
        <ecNumber evidence="1">2.7.11.1</ecNumber>
    </recommendedName>
</protein>
<dbReference type="Gramene" id="FCD_00007271-RA">
    <property type="protein sequence ID" value="FCD_00007271-RA:cds"/>
    <property type="gene ID" value="FCD_00007271"/>
</dbReference>